<dbReference type="EMBL" id="AP024525">
    <property type="protein sequence ID" value="BCT77063.1"/>
    <property type="molecule type" value="Genomic_DNA"/>
</dbReference>
<feature type="domain" description="Spore protein YkvP/CgeB glycosyl transferase-like" evidence="1">
    <location>
        <begin position="182"/>
        <end position="329"/>
    </location>
</feature>
<keyword evidence="3" id="KW-1185">Reference proteome</keyword>
<name>A0ABN6FMK2_SINCY</name>
<gene>
    <name evidence="2" type="ORF">SCMU_29050</name>
</gene>
<dbReference type="Proteomes" id="UP001319861">
    <property type="component" value="Chromosome"/>
</dbReference>
<sequence>MTRLLLITPSFHGYHRGIARALEGRGYEVVTHCYDAFTTIPEKIRNKAVFELPGRLGIDSRRAAEKWATERTLAAVREAVPDRIVVIKGDTLGQDFWDEVERRELPRILWLYDDLHRHRYTHEFLREVGPVVSYARSETETLVDQGVNACWVPNGFDPDLASPPSSRSGEVVFVGSRYPNRVALLEELRDAGLPVRAYGRQWSRHPFDLLRTWELDRPDLPSERDIPLERAYTVQAEAAAAINVHGLQAGLAMRTFEVPGMGGLQLIDRPDVEDFYDPGTEALVFGSSEELVDLSRRALRDRAWSERIREAGRRRTLAEHTFAHRIERLDTLWD</sequence>
<dbReference type="SUPFAM" id="SSF53756">
    <property type="entry name" value="UDP-Glycosyltransferase/glycogen phosphorylase"/>
    <property type="match status" value="1"/>
</dbReference>
<dbReference type="RefSeq" id="WP_229229811.1">
    <property type="nucleotide sequence ID" value="NZ_AP024525.1"/>
</dbReference>
<protein>
    <recommendedName>
        <fullName evidence="1">Spore protein YkvP/CgeB glycosyl transferase-like domain-containing protein</fullName>
    </recommendedName>
</protein>
<accession>A0ABN6FMK2</accession>
<evidence type="ECO:0000313" key="2">
    <source>
        <dbReference type="EMBL" id="BCT77063.1"/>
    </source>
</evidence>
<evidence type="ECO:0000259" key="1">
    <source>
        <dbReference type="Pfam" id="PF13524"/>
    </source>
</evidence>
<organism evidence="2 3">
    <name type="scientific">Sinomonas cyclohexanicum</name>
    <name type="common">Corynebacterium cyclohexanicum</name>
    <dbReference type="NCBI Taxonomy" id="322009"/>
    <lineage>
        <taxon>Bacteria</taxon>
        <taxon>Bacillati</taxon>
        <taxon>Actinomycetota</taxon>
        <taxon>Actinomycetes</taxon>
        <taxon>Micrococcales</taxon>
        <taxon>Micrococcaceae</taxon>
        <taxon>Sinomonas</taxon>
    </lineage>
</organism>
<dbReference type="InterPro" id="IPR055259">
    <property type="entry name" value="YkvP/CgeB_Glyco_trans-like"/>
</dbReference>
<proteinExistence type="predicted"/>
<reference evidence="2 3" key="1">
    <citation type="journal article" date="2021" name="J. Biosci. Bioeng.">
        <title>Identification and characterization of a chc gene cluster responsible for the aromatization pathway of cyclohexanecarboxylate degradation in Sinomonas cyclohexanicum ATCC 51369.</title>
        <authorList>
            <person name="Yamamoto T."/>
            <person name="Hasegawa Y."/>
            <person name="Lau P.C.K."/>
            <person name="Iwaki H."/>
        </authorList>
    </citation>
    <scope>NUCLEOTIDE SEQUENCE [LARGE SCALE GENOMIC DNA]</scope>
    <source>
        <strain evidence="2 3">ATCC 51369</strain>
    </source>
</reference>
<dbReference type="Pfam" id="PF13524">
    <property type="entry name" value="Glyco_trans_1_2"/>
    <property type="match status" value="1"/>
</dbReference>
<evidence type="ECO:0000313" key="3">
    <source>
        <dbReference type="Proteomes" id="UP001319861"/>
    </source>
</evidence>